<dbReference type="RefSeq" id="WP_111600424.1">
    <property type="nucleotide sequence ID" value="NZ_QLLL01000015.1"/>
</dbReference>
<protein>
    <submittedName>
        <fullName evidence="1">Rifampin ADP-ribosylating transferase</fullName>
    </submittedName>
</protein>
<keyword evidence="2" id="KW-1185">Reference proteome</keyword>
<evidence type="ECO:0000313" key="2">
    <source>
        <dbReference type="Proteomes" id="UP000249547"/>
    </source>
</evidence>
<dbReference type="Gene3D" id="1.25.40.10">
    <property type="entry name" value="Tetratricopeptide repeat domain"/>
    <property type="match status" value="1"/>
</dbReference>
<proteinExistence type="predicted"/>
<dbReference type="AlphaFoldDB" id="A0A327PZ72"/>
<accession>A0A327PZ72</accession>
<dbReference type="GO" id="GO:0016740">
    <property type="term" value="F:transferase activity"/>
    <property type="evidence" value="ECO:0007669"/>
    <property type="project" value="UniProtKB-KW"/>
</dbReference>
<keyword evidence="1" id="KW-0808">Transferase</keyword>
<organism evidence="1 2">
    <name type="scientific">Chitinophaga skermanii</name>
    <dbReference type="NCBI Taxonomy" id="331697"/>
    <lineage>
        <taxon>Bacteria</taxon>
        <taxon>Pseudomonadati</taxon>
        <taxon>Bacteroidota</taxon>
        <taxon>Chitinophagia</taxon>
        <taxon>Chitinophagales</taxon>
        <taxon>Chitinophagaceae</taxon>
        <taxon>Chitinophaga</taxon>
    </lineage>
</organism>
<sequence length="144" mass="16148">MLQFDPENPIVKLCAEGMMQEGNPQVAASMFQQAWDNATTHDEHFIAAHYVARHQPTVDSKLEWDKIALEHALQIDRPDVTSVLPSLYLNIAKCYEDMGQLNLAEEHYNGAAAFVSFLGEDGYSRMIATGVEKGLERVKALKRV</sequence>
<evidence type="ECO:0000313" key="1">
    <source>
        <dbReference type="EMBL" id="RAI97540.1"/>
    </source>
</evidence>
<dbReference type="Proteomes" id="UP000249547">
    <property type="component" value="Unassembled WGS sequence"/>
</dbReference>
<reference evidence="1 2" key="1">
    <citation type="submission" date="2018-06" db="EMBL/GenBank/DDBJ databases">
        <title>Genomic Encyclopedia of Archaeal and Bacterial Type Strains, Phase II (KMG-II): from individual species to whole genera.</title>
        <authorList>
            <person name="Goeker M."/>
        </authorList>
    </citation>
    <scope>NUCLEOTIDE SEQUENCE [LARGE SCALE GENOMIC DNA]</scope>
    <source>
        <strain evidence="1 2">DSM 23857</strain>
    </source>
</reference>
<dbReference type="InterPro" id="IPR011990">
    <property type="entry name" value="TPR-like_helical_dom_sf"/>
</dbReference>
<comment type="caution">
    <text evidence="1">The sequence shown here is derived from an EMBL/GenBank/DDBJ whole genome shotgun (WGS) entry which is preliminary data.</text>
</comment>
<dbReference type="SUPFAM" id="SSF48452">
    <property type="entry name" value="TPR-like"/>
    <property type="match status" value="1"/>
</dbReference>
<dbReference type="OrthoDB" id="5509356at2"/>
<gene>
    <name evidence="1" type="ORF">LX64_05047</name>
</gene>
<name>A0A327PZ72_9BACT</name>
<dbReference type="EMBL" id="QLLL01000015">
    <property type="protein sequence ID" value="RAI97540.1"/>
    <property type="molecule type" value="Genomic_DNA"/>
</dbReference>